<keyword evidence="2" id="KW-0812">Transmembrane</keyword>
<dbReference type="EMBL" id="CAJNRD030001122">
    <property type="protein sequence ID" value="CAG5101023.1"/>
    <property type="molecule type" value="Genomic_DNA"/>
</dbReference>
<evidence type="ECO:0000256" key="1">
    <source>
        <dbReference type="SAM" id="MobiDB-lite"/>
    </source>
</evidence>
<keyword evidence="2" id="KW-0472">Membrane</keyword>
<evidence type="ECO:0000256" key="2">
    <source>
        <dbReference type="SAM" id="Phobius"/>
    </source>
</evidence>
<evidence type="ECO:0000313" key="4">
    <source>
        <dbReference type="Proteomes" id="UP000786811"/>
    </source>
</evidence>
<organism evidence="3 4">
    <name type="scientific">Cotesia congregata</name>
    <name type="common">Parasitoid wasp</name>
    <name type="synonym">Apanteles congregatus</name>
    <dbReference type="NCBI Taxonomy" id="51543"/>
    <lineage>
        <taxon>Eukaryota</taxon>
        <taxon>Metazoa</taxon>
        <taxon>Ecdysozoa</taxon>
        <taxon>Arthropoda</taxon>
        <taxon>Hexapoda</taxon>
        <taxon>Insecta</taxon>
        <taxon>Pterygota</taxon>
        <taxon>Neoptera</taxon>
        <taxon>Endopterygota</taxon>
        <taxon>Hymenoptera</taxon>
        <taxon>Apocrita</taxon>
        <taxon>Ichneumonoidea</taxon>
        <taxon>Braconidae</taxon>
        <taxon>Microgastrinae</taxon>
        <taxon>Cotesia</taxon>
    </lineage>
</organism>
<dbReference type="Proteomes" id="UP000786811">
    <property type="component" value="Unassembled WGS sequence"/>
</dbReference>
<name>A0A8J2HJV5_COTCN</name>
<dbReference type="AlphaFoldDB" id="A0A8J2HJV5"/>
<feature type="region of interest" description="Disordered" evidence="1">
    <location>
        <begin position="175"/>
        <end position="199"/>
    </location>
</feature>
<proteinExistence type="predicted"/>
<gene>
    <name evidence="3" type="ORF">HICCMSTLAB_LOCUS10096</name>
</gene>
<keyword evidence="4" id="KW-1185">Reference proteome</keyword>
<sequence length="737" mass="82230">TRELTLVETLDNVKCPSTSWNREEVVSNHLIFSDSCANKSQSNPKSNSRNNNNNNNLTNNYLKISTGFNVDEDDGTNRARSGAISRKFDETWVDAEKHSTPSKESISYISRKNPSCSVQKSGICNTDNNLIIPQNLSLPNEQKDNLVTVSSKKEDTIANYNTDNRLLLINASYSSHKGGTSSQEREHRQEFSPGLQGYSTSQLQSSQCIKLIPDRSKLLEQDYEKRVSRSRSISTDDVDDLINSNDNFGTSNDNNNYCYSSSSSPSNLKLLKNNRKVKSDLDLSYRRSHLNSNLRLKLKRSPSPENNALYSSSGSAEYSDIILRSSDNSVNELRCLNWSNSTTLHSSVSSGYSFSNVSDGEKDIIGDSYYDGYSNTTNSSGSINDNEQKGGKKALKGSEDNLLTEKKEGEKVERKSSVNPCANKIIQAEQQVIHSQETKTKFDDYWLEDNDHLDEESACCSCSCDSYTNYCSRRWSEYSIQASNSNPVGLVSESNLTVIESRNLLSDGPEEENESEIKGRIGKQLTLKQSQRRLTVSRESYTLANRLEDRSSNLKSQVDNNKDPNMKILIKIMRIREKIIYGFSAFAILFTLLLVMDLQMDLGYSGHHLVPSHGRVRMHDELGHDTVYTNFHRKFLQRVNASKELTASDNSIGGGPNSRDNTANNGGSVVASADAAAPGNIIRDNTKREPLHDDFGDLVDILVNADNIDLDTGVVRISNEDYSDNPTIGDIRGIPIR</sequence>
<evidence type="ECO:0000313" key="3">
    <source>
        <dbReference type="EMBL" id="CAG5101023.1"/>
    </source>
</evidence>
<comment type="caution">
    <text evidence="3">The sequence shown here is derived from an EMBL/GenBank/DDBJ whole genome shotgun (WGS) entry which is preliminary data.</text>
</comment>
<dbReference type="OrthoDB" id="8583677at2759"/>
<reference evidence="3" key="1">
    <citation type="submission" date="2021-04" db="EMBL/GenBank/DDBJ databases">
        <authorList>
            <person name="Chebbi M.A.C M."/>
        </authorList>
    </citation>
    <scope>NUCLEOTIDE SEQUENCE</scope>
</reference>
<keyword evidence="2" id="KW-1133">Transmembrane helix</keyword>
<feature type="region of interest" description="Disordered" evidence="1">
    <location>
        <begin position="646"/>
        <end position="669"/>
    </location>
</feature>
<protein>
    <submittedName>
        <fullName evidence="3">Uncharacterized protein</fullName>
    </submittedName>
</protein>
<feature type="region of interest" description="Disordered" evidence="1">
    <location>
        <begin position="36"/>
        <end position="60"/>
    </location>
</feature>
<accession>A0A8J2HJV5</accession>
<feature type="compositionally biased region" description="Low complexity" evidence="1">
    <location>
        <begin position="38"/>
        <end position="60"/>
    </location>
</feature>
<feature type="non-terminal residue" evidence="3">
    <location>
        <position position="1"/>
    </location>
</feature>
<feature type="transmembrane region" description="Helical" evidence="2">
    <location>
        <begin position="579"/>
        <end position="598"/>
    </location>
</feature>